<organism evidence="10">
    <name type="scientific">Chaetomium thermophilum (strain DSM 1495 / CBS 144.50 / IMI 039719)</name>
    <name type="common">Thermochaetoides thermophila</name>
    <dbReference type="NCBI Taxonomy" id="759272"/>
    <lineage>
        <taxon>Eukaryota</taxon>
        <taxon>Fungi</taxon>
        <taxon>Dikarya</taxon>
        <taxon>Ascomycota</taxon>
        <taxon>Pezizomycotina</taxon>
        <taxon>Sordariomycetes</taxon>
        <taxon>Sordariomycetidae</taxon>
        <taxon>Sordariales</taxon>
        <taxon>Chaetomiaceae</taxon>
        <taxon>Thermochaetoides</taxon>
    </lineage>
</organism>
<keyword evidence="2" id="KW-0285">Flavoprotein</keyword>
<dbReference type="OrthoDB" id="3244603at2759"/>
<dbReference type="KEGG" id="cthr:CTHT_0024400"/>
<comment type="similarity">
    <text evidence="1">Belongs to the NADH dehydrogenase family.</text>
</comment>
<evidence type="ECO:0000256" key="1">
    <source>
        <dbReference type="ARBA" id="ARBA00005272"/>
    </source>
</evidence>
<dbReference type="GO" id="GO:0005739">
    <property type="term" value="C:mitochondrion"/>
    <property type="evidence" value="ECO:0007669"/>
    <property type="project" value="TreeGrafter"/>
</dbReference>
<keyword evidence="10" id="KW-1185">Reference proteome</keyword>
<gene>
    <name evidence="9" type="ORF">CTHT_0024400</name>
</gene>
<dbReference type="PRINTS" id="PR00368">
    <property type="entry name" value="FADPNR"/>
</dbReference>
<feature type="region of interest" description="Disordered" evidence="6">
    <location>
        <begin position="131"/>
        <end position="157"/>
    </location>
</feature>
<dbReference type="Pfam" id="PF07992">
    <property type="entry name" value="Pyr_redox_2"/>
    <property type="match status" value="1"/>
</dbReference>
<evidence type="ECO:0000259" key="7">
    <source>
        <dbReference type="Pfam" id="PF07992"/>
    </source>
</evidence>
<dbReference type="SUPFAM" id="SSF51905">
    <property type="entry name" value="FAD/NAD(P)-binding domain"/>
    <property type="match status" value="2"/>
</dbReference>
<dbReference type="PANTHER" id="PTHR43706:SF17">
    <property type="entry name" value="NADH DEHYDROGENASE (EUROFUNG)"/>
    <property type="match status" value="1"/>
</dbReference>
<evidence type="ECO:0000256" key="3">
    <source>
        <dbReference type="ARBA" id="ARBA00022827"/>
    </source>
</evidence>
<dbReference type="InterPro" id="IPR045024">
    <property type="entry name" value="NDH-2"/>
</dbReference>
<feature type="domain" description="FAD/NAD(P)-binding" evidence="7">
    <location>
        <begin position="39"/>
        <end position="356"/>
    </location>
</feature>
<protein>
    <submittedName>
        <fullName evidence="9">Uncharacterized protein</fullName>
    </submittedName>
</protein>
<feature type="region of interest" description="Disordered" evidence="6">
    <location>
        <begin position="369"/>
        <end position="392"/>
    </location>
</feature>
<proteinExistence type="inferred from homology"/>
<dbReference type="eggNOG" id="KOG2495">
    <property type="taxonomic scope" value="Eukaryota"/>
</dbReference>
<evidence type="ECO:0000256" key="2">
    <source>
        <dbReference type="ARBA" id="ARBA00022630"/>
    </source>
</evidence>
<evidence type="ECO:0000313" key="9">
    <source>
        <dbReference type="EMBL" id="EGS20606.1"/>
    </source>
</evidence>
<dbReference type="EMBL" id="GL988041">
    <property type="protein sequence ID" value="EGS20606.1"/>
    <property type="molecule type" value="Genomic_DNA"/>
</dbReference>
<accession>G0S5D3</accession>
<dbReference type="InterPro" id="IPR054585">
    <property type="entry name" value="NDH2-like_C"/>
</dbReference>
<dbReference type="PANTHER" id="PTHR43706">
    <property type="entry name" value="NADH DEHYDROGENASE"/>
    <property type="match status" value="1"/>
</dbReference>
<name>G0S5D3_CHATD</name>
<dbReference type="InterPro" id="IPR036188">
    <property type="entry name" value="FAD/NAD-bd_sf"/>
</dbReference>
<dbReference type="GO" id="GO:0003954">
    <property type="term" value="F:NADH dehydrogenase activity"/>
    <property type="evidence" value="ECO:0007669"/>
    <property type="project" value="InterPro"/>
</dbReference>
<dbReference type="GeneID" id="18256478"/>
<dbReference type="HOGENOM" id="CLU_021377_1_2_1"/>
<dbReference type="AlphaFoldDB" id="G0S5D3"/>
<evidence type="ECO:0000256" key="4">
    <source>
        <dbReference type="ARBA" id="ARBA00023002"/>
    </source>
</evidence>
<reference evidence="9 10" key="1">
    <citation type="journal article" date="2011" name="Cell">
        <title>Insight into structure and assembly of the nuclear pore complex by utilizing the genome of a eukaryotic thermophile.</title>
        <authorList>
            <person name="Amlacher S."/>
            <person name="Sarges P."/>
            <person name="Flemming D."/>
            <person name="van Noort V."/>
            <person name="Kunze R."/>
            <person name="Devos D.P."/>
            <person name="Arumugam M."/>
            <person name="Bork P."/>
            <person name="Hurt E."/>
        </authorList>
    </citation>
    <scope>NUCLEOTIDE SEQUENCE [LARGE SCALE GENOMIC DNA]</scope>
    <source>
        <strain evidence="10">DSM 1495 / CBS 144.50 / IMI 039719</strain>
    </source>
</reference>
<dbReference type="Pfam" id="PF22366">
    <property type="entry name" value="NDH2_C"/>
    <property type="match status" value="1"/>
</dbReference>
<dbReference type="STRING" id="759272.G0S5D3"/>
<evidence type="ECO:0000256" key="6">
    <source>
        <dbReference type="SAM" id="MobiDB-lite"/>
    </source>
</evidence>
<dbReference type="InterPro" id="IPR023753">
    <property type="entry name" value="FAD/NAD-binding_dom"/>
</dbReference>
<evidence type="ECO:0000256" key="5">
    <source>
        <dbReference type="ARBA" id="ARBA00023027"/>
    </source>
</evidence>
<keyword evidence="5" id="KW-0520">NAD</keyword>
<dbReference type="Proteomes" id="UP000008066">
    <property type="component" value="Unassembled WGS sequence"/>
</dbReference>
<sequence>MLALPRQASTPFRRCERTIGRYIQCRNFGLRIDEPRKERVVILGSGWAGYGFARTLDPTKYERIIISPRSYFVFTPLLASTSVGTLEFRTILEPIRRLRGQVGFYQGWADDVDFDRKIVYVESNAAEEAASKTVVPPPLPGPSSTEGQEKAVAPAKETKPKGHIIQIPYDKLVIACGAYSQTFGIEGVREHAHFLRDIGDARRIRLRVLSLFEMCSYPPGSDPLSDDDKRTLLHFAIVGGGPTGIEFAAELHDLIHEDLAPIYPQLMRFVRITVYDVAPKVLPMFDQALAQYAMETFHRHGISVKTRHHLQRLRPADGPLGTRHGALKIKIKEYGDAEVGAGLVVWSTGLMANPFISKLASKEISSPSAHAAANNPFTPPPSAPNIVPPPTRHLLRDSRTGGLLTDGHLRALTAPTNPNPAIFNSPKPPSQTATALPDVFVIGDCAVLASNPALPKTAQVASQQASHLAKALNKAYDPSPLRFPDGTRENMEKMIVTGELRPFKFRNLGTLTYLGSWKAIHQSKVDALRGWMAWVLWRTAYLTKSMSLRNKILVPVYWVVSWIFGRGISRF</sequence>
<dbReference type="Gene3D" id="3.50.50.100">
    <property type="match status" value="1"/>
</dbReference>
<keyword evidence="3" id="KW-0274">FAD</keyword>
<evidence type="ECO:0000259" key="8">
    <source>
        <dbReference type="Pfam" id="PF22366"/>
    </source>
</evidence>
<feature type="domain" description="External alternative NADH-ubiquinone oxidoreductase-like C-terminal" evidence="8">
    <location>
        <begin position="508"/>
        <end position="566"/>
    </location>
</feature>
<feature type="compositionally biased region" description="Pro residues" evidence="6">
    <location>
        <begin position="377"/>
        <end position="391"/>
    </location>
</feature>
<dbReference type="OMA" id="DHCIFLD"/>
<evidence type="ECO:0000313" key="10">
    <source>
        <dbReference type="Proteomes" id="UP000008066"/>
    </source>
</evidence>
<dbReference type="RefSeq" id="XP_006692902.1">
    <property type="nucleotide sequence ID" value="XM_006692839.1"/>
</dbReference>
<keyword evidence="4" id="KW-0560">Oxidoreductase</keyword>